<dbReference type="FunFam" id="3.10.50.10:FF:000005">
    <property type="entry name" value="Endochitinase B1"/>
    <property type="match status" value="1"/>
</dbReference>
<sequence length="705" mass="74645">MNTGVLLIMAIYGRQFFPQELPVANLTHVLYAFANIDPESGAVYLSDLWADINAPLLGGSSQSSNANLYGCLQQMYILKKQNRNLKVLLSIGGWTYSSNFPAAASTISKRATFASSVVSLVQNLGLDGIDVDWEYPSDDTEANDFVLLLQEVRDALDRFGDSLQSPYHFLLTVASPASPAVCQNWKLSEMDQYVDFWNFMAYDYSGPWSTVSAHQANLSPSGNGSTPFNTQTGISYYIAHGITSAKIVLGMPIYGRSFEQTNGLDQSFQGVGQGTWASGVYDYKALPLAGATEVYDKKIGASYSWDTSKREIISYDNPMVAIQKAQWIQSMNLGGAMWWESSADGQGSRSLIGSVMSVLGGHMQNVTNQLSFPNSTYANIRNGMPGFSKLPLLNITSPKISTCYSTKAYTSSGSDIPPSLLGITTTSSPMEVTTAVGSSQGTTTAGSSKKTTAVASSKKTTAVASSQKTTAVASSQKTTAVASSQGTTTVSDSSSVTNVCSLVSDCSIVTTLFSYSTSTPITLSGTTSTSFSISTDSATLCICNSCFFDVRTAVSGASTTTYCGNTISVPAGFTKIINGKLPISTTTTTMLPIPTAETITAITTTTILSPKRRSGCNPNLECYTSSTSIVGPGYSPTGLICTTDTNNDPVCIGDFICLHTQSCTTNGDCAQGEACIFDCCPCTANDSTCTSRHCAQLKAGCLDSN</sequence>
<dbReference type="InterPro" id="IPR001223">
    <property type="entry name" value="Glyco_hydro18_cat"/>
</dbReference>
<dbReference type="InterPro" id="IPR017853">
    <property type="entry name" value="GH"/>
</dbReference>
<keyword evidence="9 11" id="KW-0326">Glycosidase</keyword>
<dbReference type="PANTHER" id="PTHR11177">
    <property type="entry name" value="CHITINASE"/>
    <property type="match status" value="1"/>
</dbReference>
<accession>A0A1D9QEK5</accession>
<gene>
    <name evidence="13" type="ORF">sscle_11g081560</name>
</gene>
<reference evidence="14" key="1">
    <citation type="journal article" date="2017" name="Genome Biol. Evol.">
        <title>The complete genome sequence of the phytopathogenic fungus Sclerotinia sclerotiorum reveals insights into the genome architecture of broad host range pathogens.</title>
        <authorList>
            <person name="Derbyshire M."/>
            <person name="Denton-Giles M."/>
            <person name="Hegedus D."/>
            <person name="Seifbarghy S."/>
            <person name="Rollins J."/>
            <person name="van Kan J."/>
            <person name="Seidl M.F."/>
            <person name="Faino L."/>
            <person name="Mbengue M."/>
            <person name="Navaud O."/>
            <person name="Raffaele S."/>
            <person name="Hammond-Kosack K."/>
            <person name="Heard S."/>
            <person name="Oliver R."/>
        </authorList>
    </citation>
    <scope>NUCLEOTIDE SEQUENCE [LARGE SCALE GENOMIC DNA]</scope>
    <source>
        <strain evidence="14">ATCC 18683 / 1980 / Ss-1</strain>
    </source>
</reference>
<dbReference type="CDD" id="cd06548">
    <property type="entry name" value="GH18_chitinase"/>
    <property type="match status" value="1"/>
</dbReference>
<dbReference type="InterPro" id="IPR011583">
    <property type="entry name" value="Chitinase_II/V-like_cat"/>
</dbReference>
<dbReference type="PROSITE" id="PS01095">
    <property type="entry name" value="GH18_1"/>
    <property type="match status" value="1"/>
</dbReference>
<dbReference type="InterPro" id="IPR029070">
    <property type="entry name" value="Chitinase_insertion_sf"/>
</dbReference>
<dbReference type="Pfam" id="PF00704">
    <property type="entry name" value="Glyco_hydro_18"/>
    <property type="match status" value="1"/>
</dbReference>
<dbReference type="FunFam" id="3.20.20.80:FF:000075">
    <property type="entry name" value="Sporulation-specific chitinase"/>
    <property type="match status" value="1"/>
</dbReference>
<dbReference type="PANTHER" id="PTHR11177:SF317">
    <property type="entry name" value="CHITINASE 12-RELATED"/>
    <property type="match status" value="1"/>
</dbReference>
<dbReference type="EC" id="3.2.1.14" evidence="4"/>
<dbReference type="OrthoDB" id="76388at2759"/>
<evidence type="ECO:0000256" key="2">
    <source>
        <dbReference type="ARBA" id="ARBA00004613"/>
    </source>
</evidence>
<evidence type="ECO:0000256" key="9">
    <source>
        <dbReference type="ARBA" id="ARBA00023295"/>
    </source>
</evidence>
<keyword evidence="7" id="KW-0146">Chitin degradation</keyword>
<keyword evidence="5" id="KW-0964">Secreted</keyword>
<comment type="catalytic activity">
    <reaction evidence="1">
        <text>Random endo-hydrolysis of N-acetyl-beta-D-glucosaminide (1-&gt;4)-beta-linkages in chitin and chitodextrins.</text>
        <dbReference type="EC" id="3.2.1.14"/>
    </reaction>
</comment>
<keyword evidence="8" id="KW-0119">Carbohydrate metabolism</keyword>
<evidence type="ECO:0000256" key="3">
    <source>
        <dbReference type="ARBA" id="ARBA00008682"/>
    </source>
</evidence>
<evidence type="ECO:0000259" key="12">
    <source>
        <dbReference type="PROSITE" id="PS51910"/>
    </source>
</evidence>
<proteinExistence type="inferred from homology"/>
<feature type="domain" description="GH18" evidence="12">
    <location>
        <begin position="1"/>
        <end position="362"/>
    </location>
</feature>
<dbReference type="SMART" id="SM00636">
    <property type="entry name" value="Glyco_18"/>
    <property type="match status" value="1"/>
</dbReference>
<evidence type="ECO:0000256" key="1">
    <source>
        <dbReference type="ARBA" id="ARBA00000822"/>
    </source>
</evidence>
<name>A0A1D9QEK5_SCLS1</name>
<dbReference type="AlphaFoldDB" id="A0A1D9QEK5"/>
<dbReference type="SUPFAM" id="SSF51445">
    <property type="entry name" value="(Trans)glycosidases"/>
    <property type="match status" value="1"/>
</dbReference>
<evidence type="ECO:0000256" key="6">
    <source>
        <dbReference type="ARBA" id="ARBA00022801"/>
    </source>
</evidence>
<dbReference type="VEuPathDB" id="FungiDB:sscle_11g081560"/>
<dbReference type="Gene3D" id="3.20.20.80">
    <property type="entry name" value="Glycosidases"/>
    <property type="match status" value="1"/>
</dbReference>
<comment type="subcellular location">
    <subcellularLocation>
        <location evidence="2">Secreted</location>
    </subcellularLocation>
</comment>
<protein>
    <recommendedName>
        <fullName evidence="4">chitinase</fullName>
        <ecNumber evidence="4">3.2.1.14</ecNumber>
    </recommendedName>
</protein>
<dbReference type="GO" id="GO:0006032">
    <property type="term" value="P:chitin catabolic process"/>
    <property type="evidence" value="ECO:0007669"/>
    <property type="project" value="UniProtKB-KW"/>
</dbReference>
<dbReference type="GO" id="GO:0000272">
    <property type="term" value="P:polysaccharide catabolic process"/>
    <property type="evidence" value="ECO:0007669"/>
    <property type="project" value="UniProtKB-KW"/>
</dbReference>
<evidence type="ECO:0000256" key="7">
    <source>
        <dbReference type="ARBA" id="ARBA00023024"/>
    </source>
</evidence>
<evidence type="ECO:0000256" key="5">
    <source>
        <dbReference type="ARBA" id="ARBA00022525"/>
    </source>
</evidence>
<dbReference type="GO" id="GO:0008061">
    <property type="term" value="F:chitin binding"/>
    <property type="evidence" value="ECO:0007669"/>
    <property type="project" value="InterPro"/>
</dbReference>
<evidence type="ECO:0000256" key="4">
    <source>
        <dbReference type="ARBA" id="ARBA00012729"/>
    </source>
</evidence>
<dbReference type="Proteomes" id="UP000177798">
    <property type="component" value="Chromosome 11"/>
</dbReference>
<dbReference type="Gene3D" id="3.10.50.10">
    <property type="match status" value="1"/>
</dbReference>
<evidence type="ECO:0000256" key="11">
    <source>
        <dbReference type="RuleBase" id="RU000489"/>
    </source>
</evidence>
<organism evidence="13 14">
    <name type="scientific">Sclerotinia sclerotiorum (strain ATCC 18683 / 1980 / Ss-1)</name>
    <name type="common">White mold</name>
    <name type="synonym">Whetzelinia sclerotiorum</name>
    <dbReference type="NCBI Taxonomy" id="665079"/>
    <lineage>
        <taxon>Eukaryota</taxon>
        <taxon>Fungi</taxon>
        <taxon>Dikarya</taxon>
        <taxon>Ascomycota</taxon>
        <taxon>Pezizomycotina</taxon>
        <taxon>Leotiomycetes</taxon>
        <taxon>Helotiales</taxon>
        <taxon>Sclerotiniaceae</taxon>
        <taxon>Sclerotinia</taxon>
    </lineage>
</organism>
<dbReference type="EMBL" id="CP017824">
    <property type="protein sequence ID" value="APA13386.1"/>
    <property type="molecule type" value="Genomic_DNA"/>
</dbReference>
<dbReference type="GO" id="GO:0005576">
    <property type="term" value="C:extracellular region"/>
    <property type="evidence" value="ECO:0007669"/>
    <property type="project" value="UniProtKB-SubCell"/>
</dbReference>
<evidence type="ECO:0000313" key="13">
    <source>
        <dbReference type="EMBL" id="APA13386.1"/>
    </source>
</evidence>
<keyword evidence="6 11" id="KW-0378">Hydrolase</keyword>
<keyword evidence="10" id="KW-0624">Polysaccharide degradation</keyword>
<evidence type="ECO:0000256" key="8">
    <source>
        <dbReference type="ARBA" id="ARBA00023277"/>
    </source>
</evidence>
<evidence type="ECO:0000256" key="10">
    <source>
        <dbReference type="ARBA" id="ARBA00023326"/>
    </source>
</evidence>
<dbReference type="SUPFAM" id="SSF54556">
    <property type="entry name" value="Chitinase insertion domain"/>
    <property type="match status" value="1"/>
</dbReference>
<dbReference type="PROSITE" id="PS51910">
    <property type="entry name" value="GH18_2"/>
    <property type="match status" value="1"/>
</dbReference>
<dbReference type="InterPro" id="IPR050314">
    <property type="entry name" value="Glycosyl_Hydrlase_18"/>
</dbReference>
<evidence type="ECO:0000313" key="14">
    <source>
        <dbReference type="Proteomes" id="UP000177798"/>
    </source>
</evidence>
<dbReference type="InterPro" id="IPR001579">
    <property type="entry name" value="Glyco_hydro_18_chit_AS"/>
</dbReference>
<dbReference type="GO" id="GO:0008843">
    <property type="term" value="F:endochitinase activity"/>
    <property type="evidence" value="ECO:0007669"/>
    <property type="project" value="UniProtKB-EC"/>
</dbReference>
<comment type="similarity">
    <text evidence="3">Belongs to the glycosyl hydrolase 18 family. Chitinase class V subfamily.</text>
</comment>